<name>A0A2R4XNF2_9BURK</name>
<evidence type="ECO:0000256" key="2">
    <source>
        <dbReference type="PIRSR" id="PIRSR002825-1"/>
    </source>
</evidence>
<dbReference type="OrthoDB" id="366726at2"/>
<keyword evidence="2" id="KW-0479">Metal-binding</keyword>
<feature type="chain" id="PRO_5015310867" evidence="3">
    <location>
        <begin position="28"/>
        <end position="332"/>
    </location>
</feature>
<dbReference type="AlphaFoldDB" id="A0A2R4XNF2"/>
<keyword evidence="2" id="KW-0408">Iron</keyword>
<evidence type="ECO:0000256" key="1">
    <source>
        <dbReference type="ARBA" id="ARBA00022729"/>
    </source>
</evidence>
<organism evidence="4 5">
    <name type="scientific">Orrella marina</name>
    <dbReference type="NCBI Taxonomy" id="2163011"/>
    <lineage>
        <taxon>Bacteria</taxon>
        <taxon>Pseudomonadati</taxon>
        <taxon>Pseudomonadota</taxon>
        <taxon>Betaproteobacteria</taxon>
        <taxon>Burkholderiales</taxon>
        <taxon>Alcaligenaceae</taxon>
        <taxon>Orrella</taxon>
    </lineage>
</organism>
<accession>A0A2R4XNF2</accession>
<dbReference type="InterPro" id="IPR026045">
    <property type="entry name" value="Ferric-bd"/>
</dbReference>
<dbReference type="Proteomes" id="UP000244571">
    <property type="component" value="Chromosome"/>
</dbReference>
<dbReference type="PANTHER" id="PTHR30006">
    <property type="entry name" value="THIAMINE-BINDING PERIPLASMIC PROTEIN-RELATED"/>
    <property type="match status" value="1"/>
</dbReference>
<dbReference type="Pfam" id="PF13343">
    <property type="entry name" value="SBP_bac_6"/>
    <property type="match status" value="1"/>
</dbReference>
<dbReference type="SUPFAM" id="SSF53850">
    <property type="entry name" value="Periplasmic binding protein-like II"/>
    <property type="match status" value="1"/>
</dbReference>
<dbReference type="KEGG" id="boz:DBV39_18130"/>
<evidence type="ECO:0000256" key="3">
    <source>
        <dbReference type="SAM" id="SignalP"/>
    </source>
</evidence>
<reference evidence="4 5" key="1">
    <citation type="submission" date="2018-04" db="EMBL/GenBank/DDBJ databases">
        <title>Bordetella sp. HZ20 isolated from seawater.</title>
        <authorList>
            <person name="Sun C."/>
        </authorList>
    </citation>
    <scope>NUCLEOTIDE SEQUENCE [LARGE SCALE GENOMIC DNA]</scope>
    <source>
        <strain evidence="4 5">HZ20</strain>
    </source>
</reference>
<keyword evidence="5" id="KW-1185">Reference proteome</keyword>
<dbReference type="PIRSF" id="PIRSF002825">
    <property type="entry name" value="CfbpA"/>
    <property type="match status" value="1"/>
</dbReference>
<dbReference type="EMBL" id="CP028901">
    <property type="protein sequence ID" value="AWB35340.1"/>
    <property type="molecule type" value="Genomic_DNA"/>
</dbReference>
<dbReference type="Gene3D" id="3.40.190.10">
    <property type="entry name" value="Periplasmic binding protein-like II"/>
    <property type="match status" value="2"/>
</dbReference>
<gene>
    <name evidence="4" type="ORF">DBV39_18130</name>
</gene>
<dbReference type="PANTHER" id="PTHR30006:SF2">
    <property type="entry name" value="ABC TRANSPORTER SUBSTRATE-BINDING PROTEIN"/>
    <property type="match status" value="1"/>
</dbReference>
<feature type="binding site" evidence="2">
    <location>
        <position position="218"/>
    </location>
    <ligand>
        <name>Fe cation</name>
        <dbReference type="ChEBI" id="CHEBI:24875"/>
    </ligand>
</feature>
<proteinExistence type="predicted"/>
<feature type="signal peptide" evidence="3">
    <location>
        <begin position="1"/>
        <end position="27"/>
    </location>
</feature>
<dbReference type="GO" id="GO:0046872">
    <property type="term" value="F:metal ion binding"/>
    <property type="evidence" value="ECO:0007669"/>
    <property type="project" value="UniProtKB-KW"/>
</dbReference>
<sequence>MHHIKPKGVAAVIATAFTFTVASQAVANEAVMYTSNNVHVMDTATDVAQKMAPDLTIQKVTAGTGALMKRIEAESANPLGDVVWGAGFGTMVAFKQNFQPYQSPEIDKIMAEFRGPDNLWVGANAHVMIVMTNEGQLKGDSPPETWQDLFDPKWKDRIIMGDPNTSGSAYDQVYGIYQLYGAEGLEKLAANVVISRSSGQVYKSVASGEYPLGITMEYAAYSYIAGGQKDIKIVYPEEGAFVAPEAVAIIKNPKNGAASAEQLYNILISKEVQEAELVQNFRRPTRTDIDVAALTELPNLSSIRVVAPDPIKAAADYPVVIEAWKQAVQKAR</sequence>
<dbReference type="RefSeq" id="WP_108622796.1">
    <property type="nucleotide sequence ID" value="NZ_CP028901.1"/>
</dbReference>
<keyword evidence="1 3" id="KW-0732">Signal</keyword>
<evidence type="ECO:0000313" key="4">
    <source>
        <dbReference type="EMBL" id="AWB35340.1"/>
    </source>
</evidence>
<protein>
    <submittedName>
        <fullName evidence="4">ABC transporter substrate-binding protein</fullName>
    </submittedName>
</protein>
<evidence type="ECO:0000313" key="5">
    <source>
        <dbReference type="Proteomes" id="UP000244571"/>
    </source>
</evidence>